<evidence type="ECO:0000256" key="1">
    <source>
        <dbReference type="ARBA" id="ARBA00022603"/>
    </source>
</evidence>
<dbReference type="SUPFAM" id="SSF53335">
    <property type="entry name" value="S-adenosyl-L-methionine-dependent methyltransferases"/>
    <property type="match status" value="1"/>
</dbReference>
<comment type="caution">
    <text evidence="9">The sequence shown here is derived from an EMBL/GenBank/DDBJ whole genome shotgun (WGS) entry which is preliminary data.</text>
</comment>
<evidence type="ECO:0000256" key="3">
    <source>
        <dbReference type="ARBA" id="ARBA00022691"/>
    </source>
</evidence>
<comment type="similarity">
    <text evidence="6 7">Belongs to the class I-like SAM-binding methyltransferase superfamily. C5-methyltransferase family.</text>
</comment>
<keyword evidence="4" id="KW-0680">Restriction system</keyword>
<dbReference type="InterPro" id="IPR001525">
    <property type="entry name" value="C5_MeTfrase"/>
</dbReference>
<dbReference type="CDD" id="cd00315">
    <property type="entry name" value="Cyt_C5_DNA_methylase"/>
    <property type="match status" value="1"/>
</dbReference>
<evidence type="ECO:0000256" key="5">
    <source>
        <dbReference type="ARBA" id="ARBA00047422"/>
    </source>
</evidence>
<dbReference type="EMBL" id="MIQH01000674">
    <property type="protein sequence ID" value="OIR24424.1"/>
    <property type="molecule type" value="Genomic_DNA"/>
</dbReference>
<name>A0A1J5TUC6_9GAMM</name>
<dbReference type="PANTHER" id="PTHR46098">
    <property type="entry name" value="TRNA (CYTOSINE(38)-C(5))-METHYLTRANSFERASE"/>
    <property type="match status" value="1"/>
</dbReference>
<keyword evidence="2 6" id="KW-0808">Transferase</keyword>
<evidence type="ECO:0000256" key="2">
    <source>
        <dbReference type="ARBA" id="ARBA00022679"/>
    </source>
</evidence>
<dbReference type="GO" id="GO:0003886">
    <property type="term" value="F:DNA (cytosine-5-)-methyltransferase activity"/>
    <property type="evidence" value="ECO:0007669"/>
    <property type="project" value="UniProtKB-EC"/>
</dbReference>
<sequence length="351" mass="39839">MLNSTDKDCAYKKYTVGSLFAGVGGICHAFKNASCDVLWANEIDSNACKTYKLNNQKTKLLECDIKDLFLKDLQGIDILTAGFPCQPFSQAGHGKGFDDERGELFFEVPKLLKKLKPKAYLLENVRTLVTHNNGKSFAIVKEAMLKEGYSFIPFVLNAAKHTDIPQGRERIYIVGFQGESNYFYDNPVKLNKKIIDDCSLSKSFNIPKARNKPPKKIKDFLESEVDASYFYNNLNNHIHQKIKDEVTTDDTVYQYRRYYVRKNKSNVCPTLTANMGGGGHNIPIVLDRKMPRKLTPKECFNLQGFPATFKLPNITKGQLYKQAGNSVVMPMVQKIAKEIIRVLNENTKYTT</sequence>
<protein>
    <recommendedName>
        <fullName evidence="8">Cytosine-specific methyltransferase</fullName>
        <ecNumber evidence="8">2.1.1.37</ecNumber>
    </recommendedName>
</protein>
<dbReference type="InterPro" id="IPR050750">
    <property type="entry name" value="C5-MTase"/>
</dbReference>
<dbReference type="InterPro" id="IPR018117">
    <property type="entry name" value="C5_DNA_meth_AS"/>
</dbReference>
<evidence type="ECO:0000313" key="10">
    <source>
        <dbReference type="Proteomes" id="UP000182798"/>
    </source>
</evidence>
<dbReference type="Gene3D" id="3.90.120.10">
    <property type="entry name" value="DNA Methylase, subunit A, domain 2"/>
    <property type="match status" value="1"/>
</dbReference>
<dbReference type="OrthoDB" id="9813719at2"/>
<comment type="catalytic activity">
    <reaction evidence="5 8">
        <text>a 2'-deoxycytidine in DNA + S-adenosyl-L-methionine = a 5-methyl-2'-deoxycytidine in DNA + S-adenosyl-L-homocysteine + H(+)</text>
        <dbReference type="Rhea" id="RHEA:13681"/>
        <dbReference type="Rhea" id="RHEA-COMP:11369"/>
        <dbReference type="Rhea" id="RHEA-COMP:11370"/>
        <dbReference type="ChEBI" id="CHEBI:15378"/>
        <dbReference type="ChEBI" id="CHEBI:57856"/>
        <dbReference type="ChEBI" id="CHEBI:59789"/>
        <dbReference type="ChEBI" id="CHEBI:85452"/>
        <dbReference type="ChEBI" id="CHEBI:85454"/>
        <dbReference type="EC" id="2.1.1.37"/>
    </reaction>
</comment>
<evidence type="ECO:0000256" key="7">
    <source>
        <dbReference type="RuleBase" id="RU000416"/>
    </source>
</evidence>
<dbReference type="AlphaFoldDB" id="A0A1J5TUC6"/>
<proteinExistence type="inferred from homology"/>
<dbReference type="RefSeq" id="WP_071564667.1">
    <property type="nucleotide sequence ID" value="NZ_MIQH01000674.1"/>
</dbReference>
<dbReference type="PROSITE" id="PS51679">
    <property type="entry name" value="SAM_MT_C5"/>
    <property type="match status" value="1"/>
</dbReference>
<dbReference type="Proteomes" id="UP000182798">
    <property type="component" value="Unassembled WGS sequence"/>
</dbReference>
<dbReference type="REBASE" id="230399">
    <property type="entry name" value="M.BthBATORF10425P"/>
</dbReference>
<dbReference type="GO" id="GO:0009307">
    <property type="term" value="P:DNA restriction-modification system"/>
    <property type="evidence" value="ECO:0007669"/>
    <property type="project" value="UniProtKB-KW"/>
</dbReference>
<evidence type="ECO:0000256" key="6">
    <source>
        <dbReference type="PROSITE-ProRule" id="PRU01016"/>
    </source>
</evidence>
<dbReference type="NCBIfam" id="TIGR00675">
    <property type="entry name" value="dcm"/>
    <property type="match status" value="1"/>
</dbReference>
<dbReference type="InterPro" id="IPR029063">
    <property type="entry name" value="SAM-dependent_MTases_sf"/>
</dbReference>
<keyword evidence="1 6" id="KW-0489">Methyltransferase</keyword>
<dbReference type="PANTHER" id="PTHR46098:SF1">
    <property type="entry name" value="TRNA (CYTOSINE(38)-C(5))-METHYLTRANSFERASE"/>
    <property type="match status" value="1"/>
</dbReference>
<gene>
    <name evidence="9" type="ORF">BGC33_10425</name>
</gene>
<dbReference type="Pfam" id="PF00145">
    <property type="entry name" value="DNA_methylase"/>
    <property type="match status" value="1"/>
</dbReference>
<dbReference type="EC" id="2.1.1.37" evidence="8"/>
<evidence type="ECO:0000256" key="8">
    <source>
        <dbReference type="RuleBase" id="RU000417"/>
    </source>
</evidence>
<feature type="active site" evidence="6">
    <location>
        <position position="85"/>
    </location>
</feature>
<organism evidence="9 10">
    <name type="scientific">Bathymodiolus thermophilus thioautotrophic gill symbiont</name>
    <dbReference type="NCBI Taxonomy" id="2360"/>
    <lineage>
        <taxon>Bacteria</taxon>
        <taxon>Pseudomonadati</taxon>
        <taxon>Pseudomonadota</taxon>
        <taxon>Gammaproteobacteria</taxon>
        <taxon>sulfur-oxidizing symbionts</taxon>
    </lineage>
</organism>
<evidence type="ECO:0000256" key="4">
    <source>
        <dbReference type="ARBA" id="ARBA00022747"/>
    </source>
</evidence>
<keyword evidence="3 6" id="KW-0949">S-adenosyl-L-methionine</keyword>
<accession>A0A1J5TUC6</accession>
<dbReference type="PRINTS" id="PR00105">
    <property type="entry name" value="C5METTRFRASE"/>
</dbReference>
<dbReference type="GO" id="GO:0032259">
    <property type="term" value="P:methylation"/>
    <property type="evidence" value="ECO:0007669"/>
    <property type="project" value="UniProtKB-KW"/>
</dbReference>
<reference evidence="10" key="1">
    <citation type="submission" date="2016-09" db="EMBL/GenBank/DDBJ databases">
        <title>Genome Sequence of Bathymodiolus thermophilus sulfur-oxidizing gill endosymbiont.</title>
        <authorList>
            <person name="Ponnudurai R."/>
            <person name="Kleiner M."/>
            <person name="Sayavedra L."/>
            <person name="Thuermer A."/>
            <person name="Felbeck H."/>
            <person name="Schlueter R."/>
            <person name="Schweder T."/>
            <person name="Markert S."/>
        </authorList>
    </citation>
    <scope>NUCLEOTIDE SEQUENCE [LARGE SCALE GENOMIC DNA]</scope>
    <source>
        <strain evidence="10">BAT/CrabSpa'14</strain>
    </source>
</reference>
<evidence type="ECO:0000313" key="9">
    <source>
        <dbReference type="EMBL" id="OIR24424.1"/>
    </source>
</evidence>
<dbReference type="Gene3D" id="3.40.50.150">
    <property type="entry name" value="Vaccinia Virus protein VP39"/>
    <property type="match status" value="1"/>
</dbReference>
<dbReference type="PROSITE" id="PS00094">
    <property type="entry name" value="C5_MTASE_1"/>
    <property type="match status" value="1"/>
</dbReference>